<dbReference type="Pfam" id="PF01661">
    <property type="entry name" value="Macro"/>
    <property type="match status" value="1"/>
</dbReference>
<organism evidence="8">
    <name type="scientific">Arion vulgaris</name>
    <dbReference type="NCBI Taxonomy" id="1028688"/>
    <lineage>
        <taxon>Eukaryota</taxon>
        <taxon>Metazoa</taxon>
        <taxon>Spiralia</taxon>
        <taxon>Lophotrochozoa</taxon>
        <taxon>Mollusca</taxon>
        <taxon>Gastropoda</taxon>
        <taxon>Heterobranchia</taxon>
        <taxon>Euthyneura</taxon>
        <taxon>Panpulmonata</taxon>
        <taxon>Eupulmonata</taxon>
        <taxon>Stylommatophora</taxon>
        <taxon>Helicina</taxon>
        <taxon>Arionoidea</taxon>
        <taxon>Arionidae</taxon>
        <taxon>Arion</taxon>
    </lineage>
</organism>
<dbReference type="SMART" id="SM00506">
    <property type="entry name" value="A1pp"/>
    <property type="match status" value="1"/>
</dbReference>
<feature type="non-terminal residue" evidence="8">
    <location>
        <position position="1"/>
    </location>
</feature>
<dbReference type="EMBL" id="HACG01045591">
    <property type="protein sequence ID" value="CEK92456.1"/>
    <property type="molecule type" value="Transcribed_RNA"/>
</dbReference>
<feature type="region of interest" description="Disordered" evidence="6">
    <location>
        <begin position="333"/>
        <end position="356"/>
    </location>
</feature>
<protein>
    <recommendedName>
        <fullName evidence="5">E3 ubiquitin-protein ligase</fullName>
        <ecNumber evidence="5">2.3.2.27</ecNumber>
    </recommendedName>
</protein>
<dbReference type="EC" id="2.3.2.27" evidence="5"/>
<proteinExistence type="inferred from homology"/>
<dbReference type="PANTHER" id="PTHR12622">
    <property type="entry name" value="DELTEX-RELATED"/>
    <property type="match status" value="1"/>
</dbReference>
<sequence>VSKVSQIKHGLGKESDNSQTEESTAKMPILLQKEMLDVKGNEKYIPKNKNSHEIKKPLEINSLPESPRASQSYISEQDLNVSSSSVSERSHPETGDYSISYSEDSGHGAFSNITYNDLSLVSNESKFKVKIYKADITELPVDCIVNTADQLLEHFGGLAKVVAGAAGPDLRKECKDFINAGNFVDVTDIFLTTGGKLPAKYVIHAVGPRWDDYDDESKVLCFEDLRHTVLRCLVEAGKRRLTSIAIPSISSAIGMIPKEQCARCYMEAVKHFDIFNAEEKYTLEEIHFVDVDYAMVKLIQECFRISWHKPSDMEIVQEDCEFAKKHLYSSSKNETANHSRKLGEEKKSLDHKTSLSLSRPTKELAAASSLAADETFELSAVYNFGKITLQVDSRFALEYTSDIIIIFGKPFDKLSGIPDFKISSKSKKSEDMQEKENAHMFFNLPHPNGAESLLLCELYPEPNNQDNTIEAFKNLQAAIQSSEIHNNQVKMIKTVVLTSSILYAEPTNINQQKGKMNVPDRKMVARFAQCLYSFLDKQSQDNKENICYIVAGSEDALPTIKKVIESHNVKESGLQDSNSSLPATFDLKRGVTLLDNDDKDAPVSQGKMCEFCGDSKLCQPVVCCRRLLCLDCEQSAPNCPFCSTFWKVITGDQPPGFMTVSQISDHADGYERTSTWKIDYYFPPGIQKKCHPHPGKSYDPVQRTAFIPSNIQGLQVLMLLRLSFIRNLTFTIGHSMTRGKDDVIIWNDISHKTKLHGELFGYPDPNYLDQVTVELAIKGVKFDNLTESEKEALAKFRRDITILKQFSDL</sequence>
<evidence type="ECO:0000259" key="7">
    <source>
        <dbReference type="PROSITE" id="PS51154"/>
    </source>
</evidence>
<keyword evidence="5" id="KW-0863">Zinc-finger</keyword>
<dbReference type="InterPro" id="IPR002589">
    <property type="entry name" value="Macro_dom"/>
</dbReference>
<feature type="region of interest" description="Disordered" evidence="6">
    <location>
        <begin position="1"/>
        <end position="29"/>
    </location>
</feature>
<evidence type="ECO:0000256" key="1">
    <source>
        <dbReference type="ARBA" id="ARBA00000900"/>
    </source>
</evidence>
<feature type="domain" description="Macro" evidence="7">
    <location>
        <begin position="116"/>
        <end position="307"/>
    </location>
</feature>
<comment type="subcellular location">
    <subcellularLocation>
        <location evidence="5">Cytoplasm</location>
    </subcellularLocation>
</comment>
<dbReference type="InterPro" id="IPR039396">
    <property type="entry name" value="Deltex_C"/>
</dbReference>
<dbReference type="InterPro" id="IPR039398">
    <property type="entry name" value="Deltex_fam"/>
</dbReference>
<dbReference type="AlphaFoldDB" id="A0A0B7BJJ6"/>
<comment type="catalytic activity">
    <reaction evidence="1 5">
        <text>S-ubiquitinyl-[E2 ubiquitin-conjugating enzyme]-L-cysteine + [acceptor protein]-L-lysine = [E2 ubiquitin-conjugating enzyme]-L-cysteine + N(6)-ubiquitinyl-[acceptor protein]-L-lysine.</text>
        <dbReference type="EC" id="2.3.2.27"/>
    </reaction>
</comment>
<dbReference type="CDD" id="cd02907">
    <property type="entry name" value="Macro_Af1521_BAL-like"/>
    <property type="match status" value="1"/>
</dbReference>
<dbReference type="InterPro" id="IPR043472">
    <property type="entry name" value="Macro_dom-like"/>
</dbReference>
<dbReference type="CDD" id="cd09633">
    <property type="entry name" value="Deltex_C"/>
    <property type="match status" value="1"/>
</dbReference>
<keyword evidence="3 5" id="KW-0808">Transferase</keyword>
<feature type="compositionally biased region" description="Basic and acidic residues" evidence="6">
    <location>
        <begin position="41"/>
        <end position="58"/>
    </location>
</feature>
<reference evidence="8" key="1">
    <citation type="submission" date="2014-12" db="EMBL/GenBank/DDBJ databases">
        <title>Insight into the proteome of Arion vulgaris.</title>
        <authorList>
            <person name="Aradska J."/>
            <person name="Bulat T."/>
            <person name="Smidak R."/>
            <person name="Sarate P."/>
            <person name="Gangsoo J."/>
            <person name="Sialana F."/>
            <person name="Bilban M."/>
            <person name="Lubec G."/>
        </authorList>
    </citation>
    <scope>NUCLEOTIDE SEQUENCE</scope>
    <source>
        <tissue evidence="8">Skin</tissue>
    </source>
</reference>
<feature type="compositionally biased region" description="Polar residues" evidence="6">
    <location>
        <begin position="68"/>
        <end position="80"/>
    </location>
</feature>
<dbReference type="GO" id="GO:0061630">
    <property type="term" value="F:ubiquitin protein ligase activity"/>
    <property type="evidence" value="ECO:0007669"/>
    <property type="project" value="UniProtKB-UniRule"/>
</dbReference>
<name>A0A0B7BJJ6_9EUPU</name>
<evidence type="ECO:0000256" key="6">
    <source>
        <dbReference type="SAM" id="MobiDB-lite"/>
    </source>
</evidence>
<evidence type="ECO:0000256" key="3">
    <source>
        <dbReference type="ARBA" id="ARBA00022679"/>
    </source>
</evidence>
<dbReference type="Gene3D" id="3.30.390.130">
    <property type="match status" value="1"/>
</dbReference>
<evidence type="ECO:0000256" key="4">
    <source>
        <dbReference type="ARBA" id="ARBA00022723"/>
    </source>
</evidence>
<keyword evidence="4 5" id="KW-0479">Metal-binding</keyword>
<dbReference type="InterPro" id="IPR039399">
    <property type="entry name" value="Deltex_C_sf"/>
</dbReference>
<dbReference type="GO" id="GO:0008270">
    <property type="term" value="F:zinc ion binding"/>
    <property type="evidence" value="ECO:0007669"/>
    <property type="project" value="UniProtKB-KW"/>
</dbReference>
<evidence type="ECO:0000256" key="5">
    <source>
        <dbReference type="RuleBase" id="RU367105"/>
    </source>
</evidence>
<comment type="pathway">
    <text evidence="2 5">Protein modification; protein ubiquitination.</text>
</comment>
<gene>
    <name evidence="8" type="primary">ORF188345</name>
</gene>
<accession>A0A0B7BJJ6</accession>
<comment type="similarity">
    <text evidence="5">Belongs to the Deltex family.</text>
</comment>
<dbReference type="Gene3D" id="3.40.220.10">
    <property type="entry name" value="Leucine Aminopeptidase, subunit E, domain 1"/>
    <property type="match status" value="1"/>
</dbReference>
<dbReference type="SUPFAM" id="SSF52949">
    <property type="entry name" value="Macro domain-like"/>
    <property type="match status" value="1"/>
</dbReference>
<evidence type="ECO:0000256" key="2">
    <source>
        <dbReference type="ARBA" id="ARBA00004906"/>
    </source>
</evidence>
<dbReference type="GO" id="GO:0016567">
    <property type="term" value="P:protein ubiquitination"/>
    <property type="evidence" value="ECO:0007669"/>
    <property type="project" value="UniProtKB-UniRule"/>
</dbReference>
<dbReference type="Pfam" id="PF18102">
    <property type="entry name" value="DTC"/>
    <property type="match status" value="1"/>
</dbReference>
<keyword evidence="5" id="KW-0963">Cytoplasm</keyword>
<dbReference type="GO" id="GO:0005737">
    <property type="term" value="C:cytoplasm"/>
    <property type="evidence" value="ECO:0007669"/>
    <property type="project" value="UniProtKB-SubCell"/>
</dbReference>
<feature type="compositionally biased region" description="Basic and acidic residues" evidence="6">
    <location>
        <begin position="335"/>
        <end position="353"/>
    </location>
</feature>
<keyword evidence="5" id="KW-0862">Zinc</keyword>
<feature type="region of interest" description="Disordered" evidence="6">
    <location>
        <begin position="41"/>
        <end position="100"/>
    </location>
</feature>
<dbReference type="PROSITE" id="PS51154">
    <property type="entry name" value="MACRO"/>
    <property type="match status" value="1"/>
</dbReference>
<dbReference type="GO" id="GO:0007219">
    <property type="term" value="P:Notch signaling pathway"/>
    <property type="evidence" value="ECO:0007669"/>
    <property type="project" value="InterPro"/>
</dbReference>
<evidence type="ECO:0000313" key="8">
    <source>
        <dbReference type="EMBL" id="CEK92456.1"/>
    </source>
</evidence>
<dbReference type="UniPathway" id="UPA00143"/>